<proteinExistence type="predicted"/>
<dbReference type="EMBL" id="JAACJL010000035">
    <property type="protein sequence ID" value="KAF4615594.1"/>
    <property type="molecule type" value="Genomic_DNA"/>
</dbReference>
<keyword evidence="2" id="KW-1185">Reference proteome</keyword>
<name>A0A8H4QRE8_9AGAR</name>
<comment type="caution">
    <text evidence="1">The sequence shown here is derived from an EMBL/GenBank/DDBJ whole genome shotgun (WGS) entry which is preliminary data.</text>
</comment>
<dbReference type="AlphaFoldDB" id="A0A8H4QRE8"/>
<accession>A0A8H4QRE8</accession>
<reference evidence="1 2" key="1">
    <citation type="submission" date="2019-12" db="EMBL/GenBank/DDBJ databases">
        <authorList>
            <person name="Floudas D."/>
            <person name="Bentzer J."/>
            <person name="Ahren D."/>
            <person name="Johansson T."/>
            <person name="Persson P."/>
            <person name="Tunlid A."/>
        </authorList>
    </citation>
    <scope>NUCLEOTIDE SEQUENCE [LARGE SCALE GENOMIC DNA]</scope>
    <source>
        <strain evidence="1 2">CBS 102.39</strain>
    </source>
</reference>
<gene>
    <name evidence="1" type="ORF">D9613_012902</name>
</gene>
<organism evidence="1 2">
    <name type="scientific">Agrocybe pediades</name>
    <dbReference type="NCBI Taxonomy" id="84607"/>
    <lineage>
        <taxon>Eukaryota</taxon>
        <taxon>Fungi</taxon>
        <taxon>Dikarya</taxon>
        <taxon>Basidiomycota</taxon>
        <taxon>Agaricomycotina</taxon>
        <taxon>Agaricomycetes</taxon>
        <taxon>Agaricomycetidae</taxon>
        <taxon>Agaricales</taxon>
        <taxon>Agaricineae</taxon>
        <taxon>Strophariaceae</taxon>
        <taxon>Agrocybe</taxon>
    </lineage>
</organism>
<evidence type="ECO:0000313" key="2">
    <source>
        <dbReference type="Proteomes" id="UP000521872"/>
    </source>
</evidence>
<dbReference type="Proteomes" id="UP000521872">
    <property type="component" value="Unassembled WGS sequence"/>
</dbReference>
<evidence type="ECO:0000313" key="1">
    <source>
        <dbReference type="EMBL" id="KAF4615594.1"/>
    </source>
</evidence>
<sequence>MSQMHRPLPAPDPRSQASNSRLKYVEDVCPCSFIAIRSIVSDAHGHVAFIDSHLHIFTSSGSTRAAFDRHETIVTFSTSSTAFLFPPVNGYSSIDAAPTVISAGVKGRREDTAIPPPLPPPAFPAMMGYYPTSVVPAGMCSFPENSVASPPSTRPSLQRI</sequence>
<protein>
    <submittedName>
        <fullName evidence="1">Uncharacterized protein</fullName>
    </submittedName>
</protein>